<dbReference type="RefSeq" id="WP_106187008.1">
    <property type="nucleotide sequence ID" value="NZ_PVTF01000003.1"/>
</dbReference>
<name>A0A2T0TCP1_9PSEU</name>
<gene>
    <name evidence="2" type="ORF">CLV43_103168</name>
</gene>
<feature type="transmembrane region" description="Helical" evidence="1">
    <location>
        <begin position="67"/>
        <end position="88"/>
    </location>
</feature>
<reference evidence="2 3" key="1">
    <citation type="submission" date="2018-03" db="EMBL/GenBank/DDBJ databases">
        <title>Genomic Encyclopedia of Archaeal and Bacterial Type Strains, Phase II (KMG-II): from individual species to whole genera.</title>
        <authorList>
            <person name="Goeker M."/>
        </authorList>
    </citation>
    <scope>NUCLEOTIDE SEQUENCE [LARGE SCALE GENOMIC DNA]</scope>
    <source>
        <strain evidence="2 3">DSM 44720</strain>
    </source>
</reference>
<keyword evidence="1" id="KW-0812">Transmembrane</keyword>
<proteinExistence type="predicted"/>
<keyword evidence="1" id="KW-0472">Membrane</keyword>
<evidence type="ECO:0000256" key="1">
    <source>
        <dbReference type="SAM" id="Phobius"/>
    </source>
</evidence>
<keyword evidence="3" id="KW-1185">Reference proteome</keyword>
<evidence type="ECO:0000313" key="2">
    <source>
        <dbReference type="EMBL" id="PRY43425.1"/>
    </source>
</evidence>
<dbReference type="EMBL" id="PVTF01000003">
    <property type="protein sequence ID" value="PRY43425.1"/>
    <property type="molecule type" value="Genomic_DNA"/>
</dbReference>
<dbReference type="OrthoDB" id="3700289at2"/>
<sequence>MTAPALDSEAVPAPRLHQPRRGLVAAAEVVVAVLLGLAATWCWSRGIQEFSYPLDGRPPLVSTRYHGNWVAFAIALVTAGGILLLDAVRQTVLAVRTRAPKPVQDVAQATDEHV</sequence>
<dbReference type="Proteomes" id="UP000239494">
    <property type="component" value="Unassembled WGS sequence"/>
</dbReference>
<organism evidence="2 3">
    <name type="scientific">Umezawaea tangerina</name>
    <dbReference type="NCBI Taxonomy" id="84725"/>
    <lineage>
        <taxon>Bacteria</taxon>
        <taxon>Bacillati</taxon>
        <taxon>Actinomycetota</taxon>
        <taxon>Actinomycetes</taxon>
        <taxon>Pseudonocardiales</taxon>
        <taxon>Pseudonocardiaceae</taxon>
        <taxon>Umezawaea</taxon>
    </lineage>
</organism>
<keyword evidence="1" id="KW-1133">Transmembrane helix</keyword>
<feature type="transmembrane region" description="Helical" evidence="1">
    <location>
        <begin position="23"/>
        <end position="47"/>
    </location>
</feature>
<protein>
    <submittedName>
        <fullName evidence="2">Uncharacterized protein</fullName>
    </submittedName>
</protein>
<comment type="caution">
    <text evidence="2">The sequence shown here is derived from an EMBL/GenBank/DDBJ whole genome shotgun (WGS) entry which is preliminary data.</text>
</comment>
<accession>A0A2T0TCP1</accession>
<dbReference type="AlphaFoldDB" id="A0A2T0TCP1"/>
<evidence type="ECO:0000313" key="3">
    <source>
        <dbReference type="Proteomes" id="UP000239494"/>
    </source>
</evidence>